<evidence type="ECO:0000256" key="6">
    <source>
        <dbReference type="ARBA" id="ARBA00022824"/>
    </source>
</evidence>
<feature type="transmembrane region" description="Helical" evidence="14">
    <location>
        <begin position="6"/>
        <end position="28"/>
    </location>
</feature>
<evidence type="ECO:0000259" key="15">
    <source>
        <dbReference type="Pfam" id="PF01435"/>
    </source>
</evidence>
<feature type="transmembrane region" description="Helical" evidence="14">
    <location>
        <begin position="148"/>
        <end position="174"/>
    </location>
</feature>
<feature type="binding site" evidence="12">
    <location>
        <position position="287"/>
    </location>
    <ligand>
        <name>Zn(2+)</name>
        <dbReference type="ChEBI" id="CHEBI:29105"/>
        <note>catalytic</note>
    </ligand>
</feature>
<evidence type="ECO:0000256" key="4">
    <source>
        <dbReference type="ARBA" id="ARBA00022723"/>
    </source>
</evidence>
<keyword evidence="8 14" id="KW-1133">Transmembrane helix</keyword>
<evidence type="ECO:0000256" key="3">
    <source>
        <dbReference type="ARBA" id="ARBA00022692"/>
    </source>
</evidence>
<evidence type="ECO:0000256" key="14">
    <source>
        <dbReference type="SAM" id="Phobius"/>
    </source>
</evidence>
<evidence type="ECO:0000313" key="17">
    <source>
        <dbReference type="EMBL" id="GBL44478.1"/>
    </source>
</evidence>
<keyword evidence="3 14" id="KW-0812">Transmembrane</keyword>
<evidence type="ECO:0000256" key="5">
    <source>
        <dbReference type="ARBA" id="ARBA00022801"/>
    </source>
</evidence>
<keyword evidence="10 14" id="KW-0472">Membrane</keyword>
<feature type="domain" description="Peptidase M48" evidence="15">
    <location>
        <begin position="214"/>
        <end position="416"/>
    </location>
</feature>
<keyword evidence="4 12" id="KW-0479">Metal-binding</keyword>
<dbReference type="GO" id="GO:0004222">
    <property type="term" value="F:metalloendopeptidase activity"/>
    <property type="evidence" value="ECO:0007669"/>
    <property type="project" value="InterPro"/>
</dbReference>
<reference evidence="17 18" key="1">
    <citation type="journal article" date="2019" name="Front. Microbiol.">
        <title>Genomes of Neutrophilic Sulfur-Oxidizing Chemolithoautotrophs Representing 9 Proteobacterial Species From 8 Genera.</title>
        <authorList>
            <person name="Watanabe T."/>
            <person name="Kojima H."/>
            <person name="Umezawa K."/>
            <person name="Hori C."/>
            <person name="Takasuka T.E."/>
            <person name="Kato Y."/>
            <person name="Fukui M."/>
        </authorList>
    </citation>
    <scope>NUCLEOTIDE SEQUENCE [LARGE SCALE GENOMIC DNA]</scope>
    <source>
        <strain evidence="17 18">TTN</strain>
    </source>
</reference>
<keyword evidence="2 13" id="KW-0645">Protease</keyword>
<dbReference type="GO" id="GO:0046872">
    <property type="term" value="F:metal ion binding"/>
    <property type="evidence" value="ECO:0007669"/>
    <property type="project" value="UniProtKB-KW"/>
</dbReference>
<feature type="binding site" evidence="12">
    <location>
        <position position="283"/>
    </location>
    <ligand>
        <name>Zn(2+)</name>
        <dbReference type="ChEBI" id="CHEBI:29105"/>
        <note>catalytic</note>
    </ligand>
</feature>
<feature type="transmembrane region" description="Helical" evidence="14">
    <location>
        <begin position="298"/>
        <end position="320"/>
    </location>
</feature>
<feature type="transmembrane region" description="Helical" evidence="14">
    <location>
        <begin position="74"/>
        <end position="93"/>
    </location>
</feature>
<dbReference type="InterPro" id="IPR032456">
    <property type="entry name" value="Peptidase_M48_N"/>
</dbReference>
<dbReference type="Pfam" id="PF16491">
    <property type="entry name" value="Peptidase_M48_N"/>
    <property type="match status" value="1"/>
</dbReference>
<comment type="subcellular location">
    <subcellularLocation>
        <location evidence="1">Endoplasmic reticulum membrane</location>
        <topology evidence="1">Multi-pass membrane protein</topology>
    </subcellularLocation>
</comment>
<keyword evidence="6" id="KW-0256">Endoplasmic reticulum</keyword>
<evidence type="ECO:0000256" key="11">
    <source>
        <dbReference type="PIRSR" id="PIRSR627057-1"/>
    </source>
</evidence>
<feature type="binding site" evidence="12">
    <location>
        <position position="361"/>
    </location>
    <ligand>
        <name>Zn(2+)</name>
        <dbReference type="ChEBI" id="CHEBI:29105"/>
        <note>catalytic</note>
    </ligand>
</feature>
<name>A0A401J9Z6_9PROT</name>
<gene>
    <name evidence="17" type="ORF">SFMTTN_0275</name>
</gene>
<dbReference type="PANTHER" id="PTHR10120">
    <property type="entry name" value="CAAX PRENYL PROTEASE 1"/>
    <property type="match status" value="1"/>
</dbReference>
<feature type="domain" description="CAAX prenyl protease 1 N-terminal" evidence="16">
    <location>
        <begin position="33"/>
        <end position="210"/>
    </location>
</feature>
<evidence type="ECO:0000256" key="12">
    <source>
        <dbReference type="PIRSR" id="PIRSR627057-2"/>
    </source>
</evidence>
<evidence type="ECO:0000256" key="2">
    <source>
        <dbReference type="ARBA" id="ARBA00022670"/>
    </source>
</evidence>
<keyword evidence="18" id="KW-1185">Reference proteome</keyword>
<dbReference type="InterPro" id="IPR001915">
    <property type="entry name" value="Peptidase_M48"/>
</dbReference>
<dbReference type="CDD" id="cd07343">
    <property type="entry name" value="M48A_Zmpste24p_like"/>
    <property type="match status" value="1"/>
</dbReference>
<dbReference type="InterPro" id="IPR027057">
    <property type="entry name" value="CAXX_Prtase_1"/>
</dbReference>
<keyword evidence="9 13" id="KW-0482">Metalloprotease</keyword>
<comment type="cofactor">
    <cofactor evidence="12 13">
        <name>Zn(2+)</name>
        <dbReference type="ChEBI" id="CHEBI:29105"/>
    </cofactor>
    <text evidence="12 13">Binds 1 zinc ion per subunit.</text>
</comment>
<evidence type="ECO:0000256" key="9">
    <source>
        <dbReference type="ARBA" id="ARBA00023049"/>
    </source>
</evidence>
<feature type="transmembrane region" description="Helical" evidence="14">
    <location>
        <begin position="332"/>
        <end position="349"/>
    </location>
</feature>
<dbReference type="FunFam" id="3.30.2010.10:FF:000002">
    <property type="entry name" value="CAAX prenyl protease"/>
    <property type="match status" value="1"/>
</dbReference>
<feature type="transmembrane region" description="Helical" evidence="14">
    <location>
        <begin position="186"/>
        <end position="208"/>
    </location>
</feature>
<protein>
    <submittedName>
        <fullName evidence="17">Macromolecule metabolism</fullName>
    </submittedName>
</protein>
<dbReference type="AlphaFoldDB" id="A0A401J9Z6"/>
<evidence type="ECO:0000259" key="16">
    <source>
        <dbReference type="Pfam" id="PF16491"/>
    </source>
</evidence>
<evidence type="ECO:0000256" key="7">
    <source>
        <dbReference type="ARBA" id="ARBA00022833"/>
    </source>
</evidence>
<sequence>MCHNHTMNTFTLIFLAALAISISVRIWLAQRHLRYVASHRDAVPAAFSDTITLTQHHKAADYTLAKTRLSFLQIMVETSLLLAFTLGGGLQWLDNALSGVFASEMTRNILLIGSVMVIAAAIELPLDLYRKFVIENRFGFNALTPKRFFIDLLMQTTIGVLLGLPLLFVVLWLMQAAGNLWWLYTWLVWVGFNLTLLAIYPTFIAPLFNRFEPMENGTLKSRIEQLLQKCGFTAQGLFVMDGSKRSSHGNAYFTGFGKTKRIVLFDTLLKHLEADEVEAVLAHELGHFKRRHVVKRMAWVFAASLVFLWVLNWLMTQTWFFNGLNVTSQNTGMALVLFFLVLPVFTFLLQPLSSLYSRKHEFEADQYAAVQTQAHSLISALIKLYRDNASTLTPDPLYAMFYNSHPDAQQRIARLQIAVHN</sequence>
<evidence type="ECO:0000256" key="8">
    <source>
        <dbReference type="ARBA" id="ARBA00022989"/>
    </source>
</evidence>
<accession>A0A401J9Z6</accession>
<evidence type="ECO:0000313" key="18">
    <source>
        <dbReference type="Proteomes" id="UP000286806"/>
    </source>
</evidence>
<organism evidence="17 18">
    <name type="scientific">Sulfuriferula multivorans</name>
    <dbReference type="NCBI Taxonomy" id="1559896"/>
    <lineage>
        <taxon>Bacteria</taxon>
        <taxon>Pseudomonadati</taxon>
        <taxon>Pseudomonadota</taxon>
        <taxon>Betaproteobacteria</taxon>
        <taxon>Nitrosomonadales</taxon>
        <taxon>Sulfuricellaceae</taxon>
        <taxon>Sulfuriferula</taxon>
    </lineage>
</organism>
<keyword evidence="5 13" id="KW-0378">Hydrolase</keyword>
<feature type="transmembrane region" description="Helical" evidence="14">
    <location>
        <begin position="105"/>
        <end position="128"/>
    </location>
</feature>
<feature type="active site" description="Proton donor" evidence="11">
    <location>
        <position position="365"/>
    </location>
</feature>
<evidence type="ECO:0000256" key="1">
    <source>
        <dbReference type="ARBA" id="ARBA00004477"/>
    </source>
</evidence>
<comment type="caution">
    <text evidence="17">The sequence shown here is derived from an EMBL/GenBank/DDBJ whole genome shotgun (WGS) entry which is preliminary data.</text>
</comment>
<dbReference type="Gene3D" id="3.30.2010.10">
    <property type="entry name" value="Metalloproteases ('zincins'), catalytic domain"/>
    <property type="match status" value="1"/>
</dbReference>
<feature type="active site" evidence="11">
    <location>
        <position position="284"/>
    </location>
</feature>
<evidence type="ECO:0000256" key="10">
    <source>
        <dbReference type="ARBA" id="ARBA00023136"/>
    </source>
</evidence>
<proteinExistence type="inferred from homology"/>
<dbReference type="GO" id="GO:0071586">
    <property type="term" value="P:CAAX-box protein processing"/>
    <property type="evidence" value="ECO:0007669"/>
    <property type="project" value="InterPro"/>
</dbReference>
<evidence type="ECO:0000256" key="13">
    <source>
        <dbReference type="RuleBase" id="RU003983"/>
    </source>
</evidence>
<dbReference type="EMBL" id="BGOW01000002">
    <property type="protein sequence ID" value="GBL44478.1"/>
    <property type="molecule type" value="Genomic_DNA"/>
</dbReference>
<comment type="similarity">
    <text evidence="13">Belongs to the peptidase M48 family.</text>
</comment>
<dbReference type="Pfam" id="PF01435">
    <property type="entry name" value="Peptidase_M48"/>
    <property type="match status" value="1"/>
</dbReference>
<dbReference type="Proteomes" id="UP000286806">
    <property type="component" value="Unassembled WGS sequence"/>
</dbReference>
<keyword evidence="7 12" id="KW-0862">Zinc</keyword>